<dbReference type="EMBL" id="MBFS01000022">
    <property type="protein sequence ID" value="PVV05248.1"/>
    <property type="molecule type" value="Genomic_DNA"/>
</dbReference>
<organism evidence="6 7">
    <name type="scientific">Smittium megazygosporum</name>
    <dbReference type="NCBI Taxonomy" id="133381"/>
    <lineage>
        <taxon>Eukaryota</taxon>
        <taxon>Fungi</taxon>
        <taxon>Fungi incertae sedis</taxon>
        <taxon>Zoopagomycota</taxon>
        <taxon>Kickxellomycotina</taxon>
        <taxon>Harpellomycetes</taxon>
        <taxon>Harpellales</taxon>
        <taxon>Legeriomycetaceae</taxon>
        <taxon>Smittium</taxon>
    </lineage>
</organism>
<evidence type="ECO:0000256" key="3">
    <source>
        <dbReference type="SAM" id="MobiDB-lite"/>
    </source>
</evidence>
<feature type="compositionally biased region" description="Basic and acidic residues" evidence="3">
    <location>
        <begin position="21"/>
        <end position="43"/>
    </location>
</feature>
<feature type="region of interest" description="Disordered" evidence="3">
    <location>
        <begin position="583"/>
        <end position="614"/>
    </location>
</feature>
<name>A0A2T9ZKY1_9FUNG</name>
<keyword evidence="7" id="KW-1185">Reference proteome</keyword>
<feature type="domain" description="SH3" evidence="5">
    <location>
        <begin position="886"/>
        <end position="948"/>
    </location>
</feature>
<dbReference type="SMART" id="SM00326">
    <property type="entry name" value="SH3"/>
    <property type="match status" value="1"/>
</dbReference>
<reference evidence="6 7" key="1">
    <citation type="journal article" date="2018" name="MBio">
        <title>Comparative Genomics Reveals the Core Gene Toolbox for the Fungus-Insect Symbiosis.</title>
        <authorList>
            <person name="Wang Y."/>
            <person name="Stata M."/>
            <person name="Wang W."/>
            <person name="Stajich J.E."/>
            <person name="White M.M."/>
            <person name="Moncalvo J.M."/>
        </authorList>
    </citation>
    <scope>NUCLEOTIDE SEQUENCE [LARGE SCALE GENOMIC DNA]</scope>
    <source>
        <strain evidence="6 7">SC-DP-2</strain>
    </source>
</reference>
<feature type="transmembrane region" description="Helical" evidence="4">
    <location>
        <begin position="227"/>
        <end position="247"/>
    </location>
</feature>
<feature type="compositionally biased region" description="Low complexity" evidence="3">
    <location>
        <begin position="320"/>
        <end position="336"/>
    </location>
</feature>
<feature type="compositionally biased region" description="Basic and acidic residues" evidence="3">
    <location>
        <begin position="200"/>
        <end position="212"/>
    </location>
</feature>
<evidence type="ECO:0000256" key="2">
    <source>
        <dbReference type="PROSITE-ProRule" id="PRU00192"/>
    </source>
</evidence>
<feature type="region of interest" description="Disordered" evidence="3">
    <location>
        <begin position="299"/>
        <end position="336"/>
    </location>
</feature>
<evidence type="ECO:0000256" key="1">
    <source>
        <dbReference type="ARBA" id="ARBA00022443"/>
    </source>
</evidence>
<evidence type="ECO:0000259" key="5">
    <source>
        <dbReference type="PROSITE" id="PS50002"/>
    </source>
</evidence>
<dbReference type="PROSITE" id="PS50002">
    <property type="entry name" value="SH3"/>
    <property type="match status" value="1"/>
</dbReference>
<dbReference type="SUPFAM" id="SSF50044">
    <property type="entry name" value="SH3-domain"/>
    <property type="match status" value="1"/>
</dbReference>
<keyword evidence="1 2" id="KW-0728">SH3 domain</keyword>
<dbReference type="AlphaFoldDB" id="A0A2T9ZKY1"/>
<proteinExistence type="predicted"/>
<dbReference type="Proteomes" id="UP000245609">
    <property type="component" value="Unassembled WGS sequence"/>
</dbReference>
<evidence type="ECO:0000313" key="6">
    <source>
        <dbReference type="EMBL" id="PVV05248.1"/>
    </source>
</evidence>
<feature type="region of interest" description="Disordered" evidence="3">
    <location>
        <begin position="257"/>
        <end position="278"/>
    </location>
</feature>
<feature type="compositionally biased region" description="Polar residues" evidence="3">
    <location>
        <begin position="375"/>
        <end position="386"/>
    </location>
</feature>
<dbReference type="Gene3D" id="2.30.30.40">
    <property type="entry name" value="SH3 Domains"/>
    <property type="match status" value="1"/>
</dbReference>
<keyword evidence="4" id="KW-1133">Transmembrane helix</keyword>
<sequence length="961" mass="109655">MKLIKISGSKYIEGLSDRKKFDTVSDTKPENHTEKNDHTDRQKNPIIKEVTNDNTFYHKNKRPNIVKYKLENRQESQESEGSQKATFVFQYFPLSSGVSIVATAYPIDPTTSTENNLIPQQPTYAPNNRIVAISPVVKENLDILDSIGSSAFLSGIDNNLFTRPIMTDQQAPSSTSISTSQSKVFIQTNTTPYQPTKTSLSEDPRRKEELTKSSESTNSSFTTRDKLFTSFIVILALLVIGLLIFIFRIRNKNKRLKEASSSRHFRDKLGVSTSPAPNFMQVKDNDVASERFNSMHMESRNVLPDISSNRNAEYGSNLKNNSNQTRSSNNNNTNNSWKYKDHEAIGINFDINPFYVNRASKGLSLLSTNSNQGEFEHNNGYNASSKNKYKPRRKPRASDHILREIEDFKSLKLPIDSMAKSKSKKTFLDEYFEEYEKTKSKYLNGSIDTSTQKKQPKYNRYSSPQSQSSKIPINNKRYFMKTPRSSADYNSRHLLDLNFSVTSKGSLVFDQETRAQASDINMGKKFRQMERVGKNSSSYFSDSECFKQSSDRIYMVDDFERDAKIKTISNYLQDNHLLQSRKPRTSKYLLNNTNDSKVSNSRKRDRKNKKGYCKEDSGYRTLDPAARSSWVKSIKGYVSESYGICDSPLWETKSKRRQCRQAISERSHVYSRISSEGEYSDSNYYLKDKKFTNQHFINTEIPKKYTTAINGENNYSLGSINYVDPNSPNRYSKNKTKNKIDNYGTEFEKSIVIYSSDQEKSRENGINIQTPRNNHEKGIFIPQKVERTYNTEILYQDGFKNSVLSITTQNLEVNNALVSSELQLNGEKELVIVPLEQVSGLDIGQDNYYDSRDTTKKSLTSAEALGVFDSLDSLDQKYDFIVRHKPDLGPLIVVEPYNPQLSDELDLNKGDEVYVIGEFSDGWILAINNSDNGKVGMIPRKCVFLSNTPLSSLNSSISDNI</sequence>
<feature type="region of interest" description="Disordered" evidence="3">
    <location>
        <begin position="446"/>
        <end position="473"/>
    </location>
</feature>
<feature type="compositionally biased region" description="Basic residues" evidence="3">
    <location>
        <begin position="600"/>
        <end position="611"/>
    </location>
</feature>
<dbReference type="OrthoDB" id="5340910at2759"/>
<evidence type="ECO:0000256" key="4">
    <source>
        <dbReference type="SAM" id="Phobius"/>
    </source>
</evidence>
<feature type="compositionally biased region" description="Low complexity" evidence="3">
    <location>
        <begin position="462"/>
        <end position="473"/>
    </location>
</feature>
<dbReference type="InterPro" id="IPR036028">
    <property type="entry name" value="SH3-like_dom_sf"/>
</dbReference>
<feature type="region of interest" description="Disordered" evidence="3">
    <location>
        <begin position="375"/>
        <end position="397"/>
    </location>
</feature>
<dbReference type="InterPro" id="IPR001452">
    <property type="entry name" value="SH3_domain"/>
</dbReference>
<keyword evidence="4" id="KW-0472">Membrane</keyword>
<feature type="region of interest" description="Disordered" evidence="3">
    <location>
        <begin position="21"/>
        <end position="47"/>
    </location>
</feature>
<comment type="caution">
    <text evidence="6">The sequence shown here is derived from an EMBL/GenBank/DDBJ whole genome shotgun (WGS) entry which is preliminary data.</text>
</comment>
<dbReference type="Pfam" id="PF14604">
    <property type="entry name" value="SH3_9"/>
    <property type="match status" value="1"/>
</dbReference>
<keyword evidence="4" id="KW-0812">Transmembrane</keyword>
<feature type="region of interest" description="Disordered" evidence="3">
    <location>
        <begin position="191"/>
        <end position="220"/>
    </location>
</feature>
<protein>
    <recommendedName>
        <fullName evidence="5">SH3 domain-containing protein</fullName>
    </recommendedName>
</protein>
<gene>
    <name evidence="6" type="ORF">BB560_000235</name>
</gene>
<accession>A0A2T9ZKY1</accession>
<evidence type="ECO:0000313" key="7">
    <source>
        <dbReference type="Proteomes" id="UP000245609"/>
    </source>
</evidence>